<dbReference type="AlphaFoldDB" id="A0A1F6EAY3"/>
<evidence type="ECO:0000313" key="2">
    <source>
        <dbReference type="EMBL" id="OGG70761.1"/>
    </source>
</evidence>
<dbReference type="EMBL" id="MFLL01000001">
    <property type="protein sequence ID" value="OGG70761.1"/>
    <property type="molecule type" value="Genomic_DNA"/>
</dbReference>
<organism evidence="2 3">
    <name type="scientific">Candidatus Kaiserbacteria bacterium RIFCSPHIGHO2_02_FULL_55_25</name>
    <dbReference type="NCBI Taxonomy" id="1798498"/>
    <lineage>
        <taxon>Bacteria</taxon>
        <taxon>Candidatus Kaiseribacteriota</taxon>
    </lineage>
</organism>
<sequence>MAHGSHGPIPHWIKELFDIGYWGEWGISRAFMLGIVFFGLYLILGNFIPNLPLFTFNWLVATAPIWVPIGLIIGAWKAWVTYIQSLYISGRQPVLLEMKIPREVARSPRAMELALTSLNLSSGETTFLHRAWRGQVRPFFSFEIASFGGEIHFYIWCWKNYKDIIEGMLYAHYPEIELVEVEDYATKFQYDPEKHNVWGVEWPLMTYMGIGQTDFRINAYQPRTYVDFELDKDPKEEFKIDPLANVLEFMSSIKPNEQLWIQIVLRKLGKRYILNPFGKPDEDNLWKDMVENEVNKLRAEAAIIPAETLKEVLAEHGEEEDKHVSPRPSWKQNEMMKAMERHLGKYPFEVGMRGIYWVEGDLRGPIFTGFRWIWRPFGNPQYGTHLRPKKWHCDFDYPWQDFHDYRWINQGYRVHDAFRRRSFFNSPWILPTNVLTNETIASLWHPPSRAVAVPGIQRMAATKAEPPANLPK</sequence>
<proteinExistence type="predicted"/>
<keyword evidence="1" id="KW-0812">Transmembrane</keyword>
<evidence type="ECO:0000256" key="1">
    <source>
        <dbReference type="SAM" id="Phobius"/>
    </source>
</evidence>
<dbReference type="Proteomes" id="UP000176914">
    <property type="component" value="Unassembled WGS sequence"/>
</dbReference>
<feature type="transmembrane region" description="Helical" evidence="1">
    <location>
        <begin position="26"/>
        <end position="44"/>
    </location>
</feature>
<name>A0A1F6EAY3_9BACT</name>
<keyword evidence="1" id="KW-1133">Transmembrane helix</keyword>
<evidence type="ECO:0000313" key="3">
    <source>
        <dbReference type="Proteomes" id="UP000176914"/>
    </source>
</evidence>
<gene>
    <name evidence="2" type="ORF">A3C20_04540</name>
</gene>
<feature type="transmembrane region" description="Helical" evidence="1">
    <location>
        <begin position="56"/>
        <end position="79"/>
    </location>
</feature>
<accession>A0A1F6EAY3</accession>
<reference evidence="2 3" key="1">
    <citation type="journal article" date="2016" name="Nat. Commun.">
        <title>Thousands of microbial genomes shed light on interconnected biogeochemical processes in an aquifer system.</title>
        <authorList>
            <person name="Anantharaman K."/>
            <person name="Brown C.T."/>
            <person name="Hug L.A."/>
            <person name="Sharon I."/>
            <person name="Castelle C.J."/>
            <person name="Probst A.J."/>
            <person name="Thomas B.C."/>
            <person name="Singh A."/>
            <person name="Wilkins M.J."/>
            <person name="Karaoz U."/>
            <person name="Brodie E.L."/>
            <person name="Williams K.H."/>
            <person name="Hubbard S.S."/>
            <person name="Banfield J.F."/>
        </authorList>
    </citation>
    <scope>NUCLEOTIDE SEQUENCE [LARGE SCALE GENOMIC DNA]</scope>
</reference>
<protein>
    <submittedName>
        <fullName evidence="2">Uncharacterized protein</fullName>
    </submittedName>
</protein>
<keyword evidence="1" id="KW-0472">Membrane</keyword>
<comment type="caution">
    <text evidence="2">The sequence shown here is derived from an EMBL/GenBank/DDBJ whole genome shotgun (WGS) entry which is preliminary data.</text>
</comment>